<gene>
    <name evidence="2" type="ORF">DICSQDRAFT_170581</name>
</gene>
<dbReference type="Proteomes" id="UP000053319">
    <property type="component" value="Unassembled WGS sequence"/>
</dbReference>
<dbReference type="EMBL" id="JH719412">
    <property type="protein sequence ID" value="EJF61044.1"/>
    <property type="molecule type" value="Genomic_DNA"/>
</dbReference>
<dbReference type="HOGENOM" id="CLU_1865067_0_0_1"/>
<evidence type="ECO:0000256" key="1">
    <source>
        <dbReference type="SAM" id="MobiDB-lite"/>
    </source>
</evidence>
<evidence type="ECO:0000313" key="3">
    <source>
        <dbReference type="Proteomes" id="UP000053319"/>
    </source>
</evidence>
<dbReference type="KEGG" id="dsq:DICSQDRAFT_170581"/>
<accession>R7SXZ3</accession>
<feature type="compositionally biased region" description="Polar residues" evidence="1">
    <location>
        <begin position="51"/>
        <end position="62"/>
    </location>
</feature>
<sequence>MTPSPVWNEYRLSIGSWAPNQASLKFTILDELEHWVLHDDGYDADDELPSLINTKQESSADNPPSPKPLDILSLLMRIWDNTSALYDITNHHPTLTPISEQAHIQVLIKKVQLVINTLHNLHRLVSPPLPPIPISYD</sequence>
<protein>
    <submittedName>
        <fullName evidence="2">Uncharacterized protein</fullName>
    </submittedName>
</protein>
<dbReference type="RefSeq" id="XP_007366264.1">
    <property type="nucleotide sequence ID" value="XM_007366202.1"/>
</dbReference>
<organism evidence="2 3">
    <name type="scientific">Dichomitus squalens (strain LYAD-421)</name>
    <name type="common">Western red white-rot fungus</name>
    <dbReference type="NCBI Taxonomy" id="732165"/>
    <lineage>
        <taxon>Eukaryota</taxon>
        <taxon>Fungi</taxon>
        <taxon>Dikarya</taxon>
        <taxon>Basidiomycota</taxon>
        <taxon>Agaricomycotina</taxon>
        <taxon>Agaricomycetes</taxon>
        <taxon>Polyporales</taxon>
        <taxon>Polyporaceae</taxon>
        <taxon>Dichomitus</taxon>
    </lineage>
</organism>
<dbReference type="AlphaFoldDB" id="R7SXZ3"/>
<dbReference type="GeneID" id="18839175"/>
<name>R7SXZ3_DICSQ</name>
<reference evidence="2 3" key="1">
    <citation type="journal article" date="2012" name="Science">
        <title>The Paleozoic origin of enzymatic lignin decomposition reconstructed from 31 fungal genomes.</title>
        <authorList>
            <person name="Floudas D."/>
            <person name="Binder M."/>
            <person name="Riley R."/>
            <person name="Barry K."/>
            <person name="Blanchette R.A."/>
            <person name="Henrissat B."/>
            <person name="Martinez A.T."/>
            <person name="Otillar R."/>
            <person name="Spatafora J.W."/>
            <person name="Yadav J.S."/>
            <person name="Aerts A."/>
            <person name="Benoit I."/>
            <person name="Boyd A."/>
            <person name="Carlson A."/>
            <person name="Copeland A."/>
            <person name="Coutinho P.M."/>
            <person name="de Vries R.P."/>
            <person name="Ferreira P."/>
            <person name="Findley K."/>
            <person name="Foster B."/>
            <person name="Gaskell J."/>
            <person name="Glotzer D."/>
            <person name="Gorecki P."/>
            <person name="Heitman J."/>
            <person name="Hesse C."/>
            <person name="Hori C."/>
            <person name="Igarashi K."/>
            <person name="Jurgens J.A."/>
            <person name="Kallen N."/>
            <person name="Kersten P."/>
            <person name="Kohler A."/>
            <person name="Kuees U."/>
            <person name="Kumar T.K.A."/>
            <person name="Kuo A."/>
            <person name="LaButti K."/>
            <person name="Larrondo L.F."/>
            <person name="Lindquist E."/>
            <person name="Ling A."/>
            <person name="Lombard V."/>
            <person name="Lucas S."/>
            <person name="Lundell T."/>
            <person name="Martin R."/>
            <person name="McLaughlin D.J."/>
            <person name="Morgenstern I."/>
            <person name="Morin E."/>
            <person name="Murat C."/>
            <person name="Nagy L.G."/>
            <person name="Nolan M."/>
            <person name="Ohm R.A."/>
            <person name="Patyshakuliyeva A."/>
            <person name="Rokas A."/>
            <person name="Ruiz-Duenas F.J."/>
            <person name="Sabat G."/>
            <person name="Salamov A."/>
            <person name="Samejima M."/>
            <person name="Schmutz J."/>
            <person name="Slot J.C."/>
            <person name="St John F."/>
            <person name="Stenlid J."/>
            <person name="Sun H."/>
            <person name="Sun S."/>
            <person name="Syed K."/>
            <person name="Tsang A."/>
            <person name="Wiebenga A."/>
            <person name="Young D."/>
            <person name="Pisabarro A."/>
            <person name="Eastwood D.C."/>
            <person name="Martin F."/>
            <person name="Cullen D."/>
            <person name="Grigoriev I.V."/>
            <person name="Hibbett D.S."/>
        </authorList>
    </citation>
    <scope>NUCLEOTIDE SEQUENCE [LARGE SCALE GENOMIC DNA]</scope>
    <source>
        <strain evidence="2 3">LYAD-421 SS1</strain>
    </source>
</reference>
<evidence type="ECO:0000313" key="2">
    <source>
        <dbReference type="EMBL" id="EJF61044.1"/>
    </source>
</evidence>
<proteinExistence type="predicted"/>
<feature type="region of interest" description="Disordered" evidence="1">
    <location>
        <begin position="47"/>
        <end position="66"/>
    </location>
</feature>